<feature type="coiled-coil region" evidence="1">
    <location>
        <begin position="135"/>
        <end position="162"/>
    </location>
</feature>
<proteinExistence type="predicted"/>
<protein>
    <submittedName>
        <fullName evidence="2">Uncharacterized protein</fullName>
    </submittedName>
</protein>
<reference evidence="2" key="1">
    <citation type="journal article" date="2021" name="Proc. Natl. Acad. Sci. U.S.A.">
        <title>A Catalog of Tens of Thousands of Viruses from Human Metagenomes Reveals Hidden Associations with Chronic Diseases.</title>
        <authorList>
            <person name="Tisza M.J."/>
            <person name="Buck C.B."/>
        </authorList>
    </citation>
    <scope>NUCLEOTIDE SEQUENCE</scope>
    <source>
        <strain evidence="2">CtnN38</strain>
    </source>
</reference>
<evidence type="ECO:0000256" key="1">
    <source>
        <dbReference type="SAM" id="Coils"/>
    </source>
</evidence>
<evidence type="ECO:0000313" key="2">
    <source>
        <dbReference type="EMBL" id="DAD90130.1"/>
    </source>
</evidence>
<keyword evidence="1" id="KW-0175">Coiled coil</keyword>
<accession>A0A8S5N789</accession>
<sequence length="223" mass="26173">MGIFKLFKKKSKTPKDLSKSENLEDITNTLLENNMISVPKDDNHNTFGGSLDKLVDGDLPWGWVAHKKDFIEPIEKEYSYFLQSWLDARNGSPKELYSALKSFVLYMKDVEELCKSKGECYEFWFTECLTGKDYLKNRQQELDQLSKTVQIQQTEYERKQKLLPVLESSLTDFLQTNQDILQKDVYKNFDPCVKPEIQHLLYDWEKSGKIQRTKVGNTYKITL</sequence>
<dbReference type="EMBL" id="BK015077">
    <property type="protein sequence ID" value="DAD90130.1"/>
    <property type="molecule type" value="Genomic_DNA"/>
</dbReference>
<organism evidence="2">
    <name type="scientific">Siphoviridae sp. ctnN38</name>
    <dbReference type="NCBI Taxonomy" id="2826455"/>
    <lineage>
        <taxon>Viruses</taxon>
        <taxon>Duplodnaviria</taxon>
        <taxon>Heunggongvirae</taxon>
        <taxon>Uroviricota</taxon>
        <taxon>Caudoviricetes</taxon>
    </lineage>
</organism>
<name>A0A8S5N789_9CAUD</name>